<feature type="transmembrane region" description="Helical" evidence="10">
    <location>
        <begin position="205"/>
        <end position="226"/>
    </location>
</feature>
<comment type="caution">
    <text evidence="12">The sequence shown here is derived from an EMBL/GenBank/DDBJ whole genome shotgun (WGS) entry which is preliminary data.</text>
</comment>
<keyword evidence="5 10" id="KW-1133">Transmembrane helix</keyword>
<dbReference type="InterPro" id="IPR006153">
    <property type="entry name" value="Cation/H_exchanger_TM"/>
</dbReference>
<evidence type="ECO:0000256" key="2">
    <source>
        <dbReference type="ARBA" id="ARBA00022448"/>
    </source>
</evidence>
<feature type="domain" description="Cation/H+ exchanger transmembrane" evidence="11">
    <location>
        <begin position="41"/>
        <end position="400"/>
    </location>
</feature>
<evidence type="ECO:0000256" key="7">
    <source>
        <dbReference type="ARBA" id="ARBA00023065"/>
    </source>
</evidence>
<feature type="transmembrane region" description="Helical" evidence="10">
    <location>
        <begin position="172"/>
        <end position="199"/>
    </location>
</feature>
<evidence type="ECO:0000259" key="11">
    <source>
        <dbReference type="Pfam" id="PF00999"/>
    </source>
</evidence>
<accession>A0A511RM55</accession>
<keyword evidence="9" id="KW-0739">Sodium transport</keyword>
<gene>
    <name evidence="12" type="ORF">ODE01S_21720</name>
</gene>
<evidence type="ECO:0000256" key="6">
    <source>
        <dbReference type="ARBA" id="ARBA00023053"/>
    </source>
</evidence>
<feature type="transmembrane region" description="Helical" evidence="10">
    <location>
        <begin position="55"/>
        <end position="73"/>
    </location>
</feature>
<evidence type="ECO:0000256" key="8">
    <source>
        <dbReference type="ARBA" id="ARBA00023136"/>
    </source>
</evidence>
<feature type="transmembrane region" description="Helical" evidence="10">
    <location>
        <begin position="79"/>
        <end position="99"/>
    </location>
</feature>
<evidence type="ECO:0000313" key="12">
    <source>
        <dbReference type="EMBL" id="GEM90738.1"/>
    </source>
</evidence>
<proteinExistence type="predicted"/>
<evidence type="ECO:0000313" key="13">
    <source>
        <dbReference type="Proteomes" id="UP000321827"/>
    </source>
</evidence>
<dbReference type="EMBL" id="BJXN01000020">
    <property type="protein sequence ID" value="GEM90738.1"/>
    <property type="molecule type" value="Genomic_DNA"/>
</dbReference>
<keyword evidence="6" id="KW-0915">Sodium</keyword>
<feature type="transmembrane region" description="Helical" evidence="10">
    <location>
        <begin position="30"/>
        <end position="48"/>
    </location>
</feature>
<dbReference type="Pfam" id="PF00999">
    <property type="entry name" value="Na_H_Exchanger"/>
    <property type="match status" value="1"/>
</dbReference>
<keyword evidence="4 10" id="KW-0812">Transmembrane</keyword>
<sequence>MNPFFVPLVGQVTEGGIAQAEAAEKALSSHLFEIFILVLATQVVGWIFQKIKQPVVIGELLAGVIVGPALLGWVVEGSLLEFIAELGAIFLLFMVGLETRMHDILKVGKEAFIVAVVGAILPFFGGYYFGLYIGFNQVASLFLGAALVATSVGITARVMQELEVLSRPYSRIILGAAVIDDIEGLIVLAIVSGIATTGAVETAGIVRLVLISFAFVGAAMALVPFVRRIPLERLPFQSPLGVAIAFGMGMATLASFIGLAPIVGAFMAGMVMAELREEHELEPPIHAIESFLAPIFFAYMGVQLDLAALTSREVLIAGVVISLIAIAGKLVSMFGALSQGLRQALVVGVGMVPRGEVGLIVASIGLSAGAVDEKEFAIVIFMVVVTTIIAPLSLRPLIAWADPEVPLTEEAA</sequence>
<evidence type="ECO:0000256" key="10">
    <source>
        <dbReference type="SAM" id="Phobius"/>
    </source>
</evidence>
<reference evidence="12 13" key="1">
    <citation type="submission" date="2019-07" db="EMBL/GenBank/DDBJ databases">
        <title>Whole genome shotgun sequence of Oceanithermus desulfurans NBRC 100063.</title>
        <authorList>
            <person name="Hosoyama A."/>
            <person name="Uohara A."/>
            <person name="Ohji S."/>
            <person name="Ichikawa N."/>
        </authorList>
    </citation>
    <scope>NUCLEOTIDE SEQUENCE [LARGE SCALE GENOMIC DNA]</scope>
    <source>
        <strain evidence="12 13">NBRC 100063</strain>
    </source>
</reference>
<dbReference type="GO" id="GO:0006814">
    <property type="term" value="P:sodium ion transport"/>
    <property type="evidence" value="ECO:0007669"/>
    <property type="project" value="UniProtKB-KW"/>
</dbReference>
<feature type="transmembrane region" description="Helical" evidence="10">
    <location>
        <begin position="283"/>
        <end position="302"/>
    </location>
</feature>
<dbReference type="InterPro" id="IPR038770">
    <property type="entry name" value="Na+/solute_symporter_sf"/>
</dbReference>
<feature type="transmembrane region" description="Helical" evidence="10">
    <location>
        <begin position="343"/>
        <end position="364"/>
    </location>
</feature>
<keyword evidence="2" id="KW-0813">Transport</keyword>
<feature type="transmembrane region" description="Helical" evidence="10">
    <location>
        <begin position="111"/>
        <end position="135"/>
    </location>
</feature>
<protein>
    <submittedName>
        <fullName evidence="12">Sodium:proton antiporter</fullName>
    </submittedName>
</protein>
<comment type="subcellular location">
    <subcellularLocation>
        <location evidence="1">Membrane</location>
        <topology evidence="1">Multi-pass membrane protein</topology>
    </subcellularLocation>
</comment>
<keyword evidence="8 10" id="KW-0472">Membrane</keyword>
<organism evidence="12 13">
    <name type="scientific">Oceanithermus desulfurans NBRC 100063</name>
    <dbReference type="NCBI Taxonomy" id="1227550"/>
    <lineage>
        <taxon>Bacteria</taxon>
        <taxon>Thermotogati</taxon>
        <taxon>Deinococcota</taxon>
        <taxon>Deinococci</taxon>
        <taxon>Thermales</taxon>
        <taxon>Thermaceae</taxon>
        <taxon>Oceanithermus</taxon>
    </lineage>
</organism>
<evidence type="ECO:0000256" key="3">
    <source>
        <dbReference type="ARBA" id="ARBA00022449"/>
    </source>
</evidence>
<feature type="transmembrane region" description="Helical" evidence="10">
    <location>
        <begin position="141"/>
        <end position="160"/>
    </location>
</feature>
<dbReference type="OrthoDB" id="9793589at2"/>
<name>A0A511RM55_9DEIN</name>
<dbReference type="GO" id="GO:0015297">
    <property type="term" value="F:antiporter activity"/>
    <property type="evidence" value="ECO:0007669"/>
    <property type="project" value="UniProtKB-KW"/>
</dbReference>
<evidence type="ECO:0000256" key="5">
    <source>
        <dbReference type="ARBA" id="ARBA00022989"/>
    </source>
</evidence>
<dbReference type="RefSeq" id="WP_147148749.1">
    <property type="nucleotide sequence ID" value="NZ_BJXN01000020.1"/>
</dbReference>
<dbReference type="Gene3D" id="1.20.1530.20">
    <property type="match status" value="1"/>
</dbReference>
<keyword evidence="7" id="KW-0406">Ion transport</keyword>
<dbReference type="GO" id="GO:0016020">
    <property type="term" value="C:membrane"/>
    <property type="evidence" value="ECO:0007669"/>
    <property type="project" value="UniProtKB-SubCell"/>
</dbReference>
<feature type="transmembrane region" description="Helical" evidence="10">
    <location>
        <begin position="314"/>
        <end position="337"/>
    </location>
</feature>
<evidence type="ECO:0000256" key="4">
    <source>
        <dbReference type="ARBA" id="ARBA00022692"/>
    </source>
</evidence>
<dbReference type="PANTHER" id="PTHR43562">
    <property type="entry name" value="NAPA-TYPE SODIUM/HYDROGEN ANTIPORTER"/>
    <property type="match status" value="1"/>
</dbReference>
<feature type="transmembrane region" description="Helical" evidence="10">
    <location>
        <begin position="238"/>
        <end position="263"/>
    </location>
</feature>
<feature type="transmembrane region" description="Helical" evidence="10">
    <location>
        <begin position="376"/>
        <end position="394"/>
    </location>
</feature>
<dbReference type="PANTHER" id="PTHR43562:SF3">
    <property type="entry name" value="SODIUM ION_PROTON EXCHANGER (EUROFUNG)"/>
    <property type="match status" value="1"/>
</dbReference>
<evidence type="ECO:0000256" key="1">
    <source>
        <dbReference type="ARBA" id="ARBA00004141"/>
    </source>
</evidence>
<dbReference type="AlphaFoldDB" id="A0A511RM55"/>
<dbReference type="GO" id="GO:1902600">
    <property type="term" value="P:proton transmembrane transport"/>
    <property type="evidence" value="ECO:0007669"/>
    <property type="project" value="InterPro"/>
</dbReference>
<dbReference type="Proteomes" id="UP000321827">
    <property type="component" value="Unassembled WGS sequence"/>
</dbReference>
<keyword evidence="3" id="KW-0050">Antiport</keyword>
<evidence type="ECO:0000256" key="9">
    <source>
        <dbReference type="ARBA" id="ARBA00023201"/>
    </source>
</evidence>